<keyword evidence="2" id="KW-0479">Metal-binding</keyword>
<keyword evidence="3" id="KW-0378">Hydrolase</keyword>
<comment type="caution">
    <text evidence="7">The sequence shown here is derived from an EMBL/GenBank/DDBJ whole genome shotgun (WGS) entry which is preliminary data.</text>
</comment>
<dbReference type="CDD" id="cd08071">
    <property type="entry name" value="MPN_DUF2466"/>
    <property type="match status" value="1"/>
</dbReference>
<proteinExistence type="predicted"/>
<dbReference type="InterPro" id="IPR020891">
    <property type="entry name" value="UPF0758_CS"/>
</dbReference>
<dbReference type="PROSITE" id="PS01302">
    <property type="entry name" value="UPF0758"/>
    <property type="match status" value="1"/>
</dbReference>
<accession>A0A0D8JA61</accession>
<evidence type="ECO:0000256" key="2">
    <source>
        <dbReference type="ARBA" id="ARBA00022723"/>
    </source>
</evidence>
<evidence type="ECO:0000256" key="5">
    <source>
        <dbReference type="ARBA" id="ARBA00023049"/>
    </source>
</evidence>
<dbReference type="EMBL" id="JRHC01000002">
    <property type="protein sequence ID" value="KJF43634.1"/>
    <property type="molecule type" value="Genomic_DNA"/>
</dbReference>
<dbReference type="PANTHER" id="PTHR30471:SF3">
    <property type="entry name" value="UPF0758 PROTEIN YEES-RELATED"/>
    <property type="match status" value="1"/>
</dbReference>
<evidence type="ECO:0000313" key="8">
    <source>
        <dbReference type="Proteomes" id="UP000032544"/>
    </source>
</evidence>
<dbReference type="PATRIC" id="fig|1544798.3.peg.2362"/>
<keyword evidence="5" id="KW-0482">Metalloprotease</keyword>
<protein>
    <submittedName>
        <fullName evidence="7">DNA repair protein</fullName>
    </submittedName>
</protein>
<dbReference type="OrthoDB" id="9804482at2"/>
<dbReference type="PROSITE" id="PS50249">
    <property type="entry name" value="MPN"/>
    <property type="match status" value="1"/>
</dbReference>
<dbReference type="GO" id="GO:0046872">
    <property type="term" value="F:metal ion binding"/>
    <property type="evidence" value="ECO:0007669"/>
    <property type="project" value="UniProtKB-KW"/>
</dbReference>
<name>A0A0D8JA61_9BACT</name>
<gene>
    <name evidence="7" type="ORF">LH29_11025</name>
</gene>
<keyword evidence="8" id="KW-1185">Reference proteome</keyword>
<evidence type="ECO:0000256" key="1">
    <source>
        <dbReference type="ARBA" id="ARBA00022670"/>
    </source>
</evidence>
<dbReference type="PANTHER" id="PTHR30471">
    <property type="entry name" value="DNA REPAIR PROTEIN RADC"/>
    <property type="match status" value="1"/>
</dbReference>
<dbReference type="Gene3D" id="3.40.140.10">
    <property type="entry name" value="Cytidine Deaminase, domain 2"/>
    <property type="match status" value="1"/>
</dbReference>
<dbReference type="AlphaFoldDB" id="A0A0D8JA61"/>
<dbReference type="InterPro" id="IPR025657">
    <property type="entry name" value="RadC_JAB"/>
</dbReference>
<feature type="domain" description="MPN" evidence="6">
    <location>
        <begin position="26"/>
        <end position="150"/>
    </location>
</feature>
<dbReference type="InterPro" id="IPR001405">
    <property type="entry name" value="UPF0758"/>
</dbReference>
<reference evidence="7 8" key="1">
    <citation type="submission" date="2014-09" db="EMBL/GenBank/DDBJ databases">
        <title>Draft Genome Sequence of Draconibacterium sp. JN14CK-3.</title>
        <authorList>
            <person name="Dong C."/>
            <person name="Lai Q."/>
            <person name="Shao Z."/>
        </authorList>
    </citation>
    <scope>NUCLEOTIDE SEQUENCE [LARGE SCALE GENOMIC DNA]</scope>
    <source>
        <strain evidence="7 8">JN14CK-3</strain>
    </source>
</reference>
<evidence type="ECO:0000259" key="6">
    <source>
        <dbReference type="PROSITE" id="PS50249"/>
    </source>
</evidence>
<dbReference type="GO" id="GO:0008237">
    <property type="term" value="F:metallopeptidase activity"/>
    <property type="evidence" value="ECO:0007669"/>
    <property type="project" value="UniProtKB-KW"/>
</dbReference>
<dbReference type="Pfam" id="PF04002">
    <property type="entry name" value="RadC"/>
    <property type="match status" value="1"/>
</dbReference>
<dbReference type="Proteomes" id="UP000032544">
    <property type="component" value="Unassembled WGS sequence"/>
</dbReference>
<dbReference type="RefSeq" id="WP_045029396.1">
    <property type="nucleotide sequence ID" value="NZ_JRHC01000002.1"/>
</dbReference>
<evidence type="ECO:0000313" key="7">
    <source>
        <dbReference type="EMBL" id="KJF43634.1"/>
    </source>
</evidence>
<dbReference type="GO" id="GO:0006508">
    <property type="term" value="P:proteolysis"/>
    <property type="evidence" value="ECO:0007669"/>
    <property type="project" value="UniProtKB-KW"/>
</dbReference>
<evidence type="ECO:0000256" key="3">
    <source>
        <dbReference type="ARBA" id="ARBA00022801"/>
    </source>
</evidence>
<dbReference type="STRING" id="1544798.LH29_11025"/>
<keyword evidence="4" id="KW-0862">Zinc</keyword>
<keyword evidence="1" id="KW-0645">Protease</keyword>
<sequence>MKIDYFKVSEIKVSYTDKVKASERPQIGASKDAAQIFKHIFKNCIQHHEEFYVMLLNRGNKVLGVSCISKGGISGTVVDVRIILQLALKANASALIVSHNHPSGNLTASAADLNITEKLKNACQLIDLSLLDHLIVTDESYLSFADDGLL</sequence>
<evidence type="ECO:0000256" key="4">
    <source>
        <dbReference type="ARBA" id="ARBA00022833"/>
    </source>
</evidence>
<dbReference type="InterPro" id="IPR037518">
    <property type="entry name" value="MPN"/>
</dbReference>
<organism evidence="7 8">
    <name type="scientific">Draconibacterium sediminis</name>
    <dbReference type="NCBI Taxonomy" id="1544798"/>
    <lineage>
        <taxon>Bacteria</taxon>
        <taxon>Pseudomonadati</taxon>
        <taxon>Bacteroidota</taxon>
        <taxon>Bacteroidia</taxon>
        <taxon>Marinilabiliales</taxon>
        <taxon>Prolixibacteraceae</taxon>
        <taxon>Draconibacterium</taxon>
    </lineage>
</organism>